<evidence type="ECO:0000256" key="1">
    <source>
        <dbReference type="SAM" id="Phobius"/>
    </source>
</evidence>
<dbReference type="EMBL" id="NQJD01000002">
    <property type="protein sequence ID" value="TAA75993.1"/>
    <property type="molecule type" value="Genomic_DNA"/>
</dbReference>
<keyword evidence="1" id="KW-0812">Transmembrane</keyword>
<reference evidence="2" key="1">
    <citation type="submission" date="2017-07" db="EMBL/GenBank/DDBJ databases">
        <title>The cable genome - Insights into the physiology and evolution of filamentous bacteria capable of sulfide oxidation via long distance electron transfer.</title>
        <authorList>
            <person name="Thorup C."/>
            <person name="Bjerg J.T."/>
            <person name="Schreiber L."/>
            <person name="Nielsen L.P."/>
            <person name="Kjeldsen K.U."/>
            <person name="Boesen T."/>
            <person name="Boggild A."/>
            <person name="Meysman F."/>
            <person name="Geelhoed J."/>
            <person name="Schramm A."/>
        </authorList>
    </citation>
    <scope>NUCLEOTIDE SEQUENCE [LARGE SCALE GENOMIC DNA]</scope>
    <source>
        <strain evidence="2">GS</strain>
    </source>
</reference>
<dbReference type="Proteomes" id="UP000316238">
    <property type="component" value="Unassembled WGS sequence"/>
</dbReference>
<feature type="transmembrane region" description="Helical" evidence="1">
    <location>
        <begin position="110"/>
        <end position="128"/>
    </location>
</feature>
<evidence type="ECO:0000313" key="3">
    <source>
        <dbReference type="Proteomes" id="UP000316238"/>
    </source>
</evidence>
<proteinExistence type="predicted"/>
<name>A0A521G4T2_9BACT</name>
<keyword evidence="1" id="KW-1133">Transmembrane helix</keyword>
<organism evidence="2 3">
    <name type="scientific">Candidatus Electronema aureum</name>
    <dbReference type="NCBI Taxonomy" id="2005002"/>
    <lineage>
        <taxon>Bacteria</taxon>
        <taxon>Pseudomonadati</taxon>
        <taxon>Thermodesulfobacteriota</taxon>
        <taxon>Desulfobulbia</taxon>
        <taxon>Desulfobulbales</taxon>
        <taxon>Desulfobulbaceae</taxon>
        <taxon>Candidatus Electronema</taxon>
    </lineage>
</organism>
<keyword evidence="1" id="KW-0472">Membrane</keyword>
<feature type="transmembrane region" description="Helical" evidence="1">
    <location>
        <begin position="47"/>
        <end position="67"/>
    </location>
</feature>
<gene>
    <name evidence="2" type="ORF">CDV28_102116</name>
</gene>
<comment type="caution">
    <text evidence="2">The sequence shown here is derived from an EMBL/GenBank/DDBJ whole genome shotgun (WGS) entry which is preliminary data.</text>
</comment>
<accession>A0A521G4T2</accession>
<evidence type="ECO:0000313" key="2">
    <source>
        <dbReference type="EMBL" id="TAA75993.1"/>
    </source>
</evidence>
<keyword evidence="3" id="KW-1185">Reference proteome</keyword>
<feature type="transmembrane region" description="Helical" evidence="1">
    <location>
        <begin position="87"/>
        <end position="104"/>
    </location>
</feature>
<sequence>MGKPPALPVDTYSKVGSNLGYNTRKNFSPLPAKEDNPMNIDMLVKHLQNPFALAGIAFLLAAAFWFFLSKGRKSNKAASGRLDATQVIYLLSLLAMLVLAVLMWNDRAISMTLLGSLLGSVVSGLPLLKPAKEDKSVLSTVGEQSPSVRSGGKVTISYGGAVSGGKKAGAGQAVTQGGQSPAVEAKKDVEIKYEK</sequence>
<protein>
    <submittedName>
        <fullName evidence="2">Uncharacterized protein</fullName>
    </submittedName>
</protein>
<dbReference type="AlphaFoldDB" id="A0A521G4T2"/>